<dbReference type="InterPro" id="IPR015943">
    <property type="entry name" value="WD40/YVTN_repeat-like_dom_sf"/>
</dbReference>
<dbReference type="PANTHER" id="PTHR13260:SF0">
    <property type="entry name" value="ANAPHASE-PROMOTING COMPLEX SUBUNIT 4"/>
    <property type="match status" value="1"/>
</dbReference>
<dbReference type="GO" id="GO:0070979">
    <property type="term" value="P:protein K11-linked ubiquitination"/>
    <property type="evidence" value="ECO:0007669"/>
    <property type="project" value="TreeGrafter"/>
</dbReference>
<evidence type="ECO:0000313" key="9">
    <source>
        <dbReference type="EMBL" id="RUP51576.1"/>
    </source>
</evidence>
<evidence type="ECO:0000256" key="5">
    <source>
        <dbReference type="ARBA" id="ARBA00023306"/>
    </source>
</evidence>
<dbReference type="InterPro" id="IPR001680">
    <property type="entry name" value="WD40_rpt"/>
</dbReference>
<proteinExistence type="predicted"/>
<dbReference type="GO" id="GO:0031145">
    <property type="term" value="P:anaphase-promoting complex-dependent catabolic process"/>
    <property type="evidence" value="ECO:0007669"/>
    <property type="project" value="InterPro"/>
</dbReference>
<feature type="compositionally biased region" description="Basic and acidic residues" evidence="6">
    <location>
        <begin position="819"/>
        <end position="842"/>
    </location>
</feature>
<dbReference type="GO" id="GO:0034399">
    <property type="term" value="C:nuclear periphery"/>
    <property type="evidence" value="ECO:0007669"/>
    <property type="project" value="TreeGrafter"/>
</dbReference>
<dbReference type="Pfam" id="PF12896">
    <property type="entry name" value="ANAPC4"/>
    <property type="match status" value="1"/>
</dbReference>
<dbReference type="InterPro" id="IPR036322">
    <property type="entry name" value="WD40_repeat_dom_sf"/>
</dbReference>
<feature type="compositionally biased region" description="Acidic residues" evidence="6">
    <location>
        <begin position="843"/>
        <end position="852"/>
    </location>
</feature>
<dbReference type="Proteomes" id="UP000268093">
    <property type="component" value="Unassembled WGS sequence"/>
</dbReference>
<dbReference type="SMART" id="SM00320">
    <property type="entry name" value="WD40"/>
    <property type="match status" value="1"/>
</dbReference>
<evidence type="ECO:0000256" key="6">
    <source>
        <dbReference type="SAM" id="MobiDB-lite"/>
    </source>
</evidence>
<evidence type="ECO:0000256" key="3">
    <source>
        <dbReference type="ARBA" id="ARBA00022776"/>
    </source>
</evidence>
<feature type="region of interest" description="Disordered" evidence="6">
    <location>
        <begin position="487"/>
        <end position="516"/>
    </location>
</feature>
<dbReference type="SUPFAM" id="SSF50978">
    <property type="entry name" value="WD40 repeat-like"/>
    <property type="match status" value="1"/>
</dbReference>
<evidence type="ECO:0000256" key="4">
    <source>
        <dbReference type="ARBA" id="ARBA00022786"/>
    </source>
</evidence>
<evidence type="ECO:0000259" key="7">
    <source>
        <dbReference type="Pfam" id="PF12894"/>
    </source>
</evidence>
<name>A0A433DLJ6_9FUNG</name>
<evidence type="ECO:0000256" key="1">
    <source>
        <dbReference type="ARBA" id="ARBA00016067"/>
    </source>
</evidence>
<feature type="region of interest" description="Disordered" evidence="6">
    <location>
        <begin position="803"/>
        <end position="852"/>
    </location>
</feature>
<keyword evidence="4" id="KW-0833">Ubl conjugation pathway</keyword>
<protein>
    <recommendedName>
        <fullName evidence="1">Anaphase-promoting complex subunit 4</fullName>
    </recommendedName>
</protein>
<keyword evidence="2" id="KW-0132">Cell division</keyword>
<dbReference type="Pfam" id="PF12894">
    <property type="entry name" value="ANAPC4_WD40"/>
    <property type="match status" value="1"/>
</dbReference>
<dbReference type="GO" id="GO:0051301">
    <property type="term" value="P:cell division"/>
    <property type="evidence" value="ECO:0007669"/>
    <property type="project" value="UniProtKB-KW"/>
</dbReference>
<keyword evidence="3" id="KW-0498">Mitosis</keyword>
<feature type="compositionally biased region" description="Acidic residues" evidence="6">
    <location>
        <begin position="804"/>
        <end position="818"/>
    </location>
</feature>
<organism evidence="9 10">
    <name type="scientific">Jimgerdemannia flammicorona</name>
    <dbReference type="NCBI Taxonomy" id="994334"/>
    <lineage>
        <taxon>Eukaryota</taxon>
        <taxon>Fungi</taxon>
        <taxon>Fungi incertae sedis</taxon>
        <taxon>Mucoromycota</taxon>
        <taxon>Mucoromycotina</taxon>
        <taxon>Endogonomycetes</taxon>
        <taxon>Endogonales</taxon>
        <taxon>Endogonaceae</taxon>
        <taxon>Jimgerdemannia</taxon>
    </lineage>
</organism>
<reference evidence="9 10" key="1">
    <citation type="journal article" date="2018" name="New Phytol.">
        <title>Phylogenomics of Endogonaceae and evolution of mycorrhizas within Mucoromycota.</title>
        <authorList>
            <person name="Chang Y."/>
            <person name="Desiro A."/>
            <person name="Na H."/>
            <person name="Sandor L."/>
            <person name="Lipzen A."/>
            <person name="Clum A."/>
            <person name="Barry K."/>
            <person name="Grigoriev I.V."/>
            <person name="Martin F.M."/>
            <person name="Stajich J.E."/>
            <person name="Smith M.E."/>
            <person name="Bonito G."/>
            <person name="Spatafora J.W."/>
        </authorList>
    </citation>
    <scope>NUCLEOTIDE SEQUENCE [LARGE SCALE GENOMIC DNA]</scope>
    <source>
        <strain evidence="9 10">GMNB39</strain>
    </source>
</reference>
<gene>
    <name evidence="9" type="ORF">BC936DRAFT_147264</name>
</gene>
<dbReference type="InterPro" id="IPR024789">
    <property type="entry name" value="APC4"/>
</dbReference>
<dbReference type="Gene3D" id="2.130.10.10">
    <property type="entry name" value="YVTN repeat-like/Quinoprotein amine dehydrogenase"/>
    <property type="match status" value="1"/>
</dbReference>
<evidence type="ECO:0000313" key="10">
    <source>
        <dbReference type="Proteomes" id="UP000268093"/>
    </source>
</evidence>
<feature type="domain" description="Anaphase-promoting complex subunit 4-like WD40" evidence="7">
    <location>
        <begin position="19"/>
        <end position="113"/>
    </location>
</feature>
<dbReference type="AlphaFoldDB" id="A0A433DLJ6"/>
<evidence type="ECO:0000259" key="8">
    <source>
        <dbReference type="Pfam" id="PF12896"/>
    </source>
</evidence>
<keyword evidence="5" id="KW-0131">Cell cycle</keyword>
<dbReference type="PANTHER" id="PTHR13260">
    <property type="entry name" value="ANAPHASE PROMOTING COMPLEX SUBUNIT 4 APC4"/>
    <property type="match status" value="1"/>
</dbReference>
<dbReference type="InterPro" id="IPR024790">
    <property type="entry name" value="APC4_long_dom"/>
</dbReference>
<keyword evidence="10" id="KW-1185">Reference proteome</keyword>
<feature type="domain" description="Anaphase-promoting complex subunit 4 long" evidence="8">
    <location>
        <begin position="241"/>
        <end position="361"/>
    </location>
</feature>
<evidence type="ECO:0000256" key="2">
    <source>
        <dbReference type="ARBA" id="ARBA00022618"/>
    </source>
</evidence>
<sequence>MPYHLLSDKAFPERVRFFSWCPTMDLLITLSTLGDLALYRFIITWQKVWSLPPPKDTTVGAVAWRPDGKVLAIGYSTGVVKLYDVNTAEVVHTILGTSGSENPAPVTCLHWAEESVKKRTMHHLESALRRFEMTQYMPQLSVIPNATSGAGVFASTQREGTANRAIVQDEAGGSMNLLVAGDSEGNFHLSVFGIFYLGVVSLSKITKLPLRHPNIVRASVTPDLSAINLVIHEANSSQQRMLMLDTNLLHTRKSEIRSLSLKSTQVNFLINYIAEGVRATEEDYDRVVELTKKNLEVFERVLLDHNETSTTPTIEFLGILATGTPSEPLQQYLQRELTERGLKKWERQAESGYLNMRKLVRTIRSRGPRRAVCALVYYARGKFRWTTPRASENAERGVAEFQGICEMVTLRAALLALMRHPSHATVVESVQPTEQIPSDRPYVAIDTIRVAEFLQTSFTSDRLASFFVRQPDESLEPFLPPCEFPLRPGGDLDTSSAQTSIPPPRNLRSQPEPARQLRRPAYPYTFVFPSELPSNMMRPTLRGFSDRLGDMCGRVFDTSANLIGQSLRMLGSVELTKSGEEEIHNGVEGEGGNEHEQRRGLLTQMRIVEKDAAVYQYVAYVRPRGLQGVDATPPSLWVARFRHLPPSTISITTPVHWHVEVACVLLKSISAEDDEGAQGSGSLDLLDMEFYDDEILCVVLREVGDDGNEKRHLASFAYTEADYRSMTSENTFGRGVDMGESVDFSMVDHAMKHLLVSDQPGFIAARSRVLTQFEAVTLATNGREGRRIVGLLARDRKRMLVLDTETEEDDQEDETENGEVEKRDDESRQSKEKGDEDGKGGQEDLDDVLMTE</sequence>
<accession>A0A433DLJ6</accession>
<comment type="caution">
    <text evidence="9">The sequence shown here is derived from an EMBL/GenBank/DDBJ whole genome shotgun (WGS) entry which is preliminary data.</text>
</comment>
<dbReference type="EMBL" id="RBNI01000624">
    <property type="protein sequence ID" value="RUP51576.1"/>
    <property type="molecule type" value="Genomic_DNA"/>
</dbReference>
<dbReference type="InterPro" id="IPR024977">
    <property type="entry name" value="Apc4-like_WD40_dom"/>
</dbReference>
<dbReference type="GO" id="GO:0005680">
    <property type="term" value="C:anaphase-promoting complex"/>
    <property type="evidence" value="ECO:0007669"/>
    <property type="project" value="InterPro"/>
</dbReference>
<dbReference type="OrthoDB" id="2110451at2759"/>